<dbReference type="PANTHER" id="PTHR43084">
    <property type="entry name" value="PERSULFIDE DIOXYGENASE ETHE1"/>
    <property type="match status" value="1"/>
</dbReference>
<comment type="caution">
    <text evidence="2">The sequence shown here is derived from an EMBL/GenBank/DDBJ whole genome shotgun (WGS) entry which is preliminary data.</text>
</comment>
<keyword evidence="3" id="KW-1185">Reference proteome</keyword>
<dbReference type="Proteomes" id="UP000644507">
    <property type="component" value="Unassembled WGS sequence"/>
</dbReference>
<dbReference type="GO" id="GO:0006749">
    <property type="term" value="P:glutathione metabolic process"/>
    <property type="evidence" value="ECO:0007669"/>
    <property type="project" value="TreeGrafter"/>
</dbReference>
<proteinExistence type="predicted"/>
<reference evidence="2" key="1">
    <citation type="journal article" date="2014" name="Int. J. Syst. Evol. Microbiol.">
        <title>Complete genome sequence of Corynebacterium casei LMG S-19264T (=DSM 44701T), isolated from a smear-ripened cheese.</title>
        <authorList>
            <consortium name="US DOE Joint Genome Institute (JGI-PGF)"/>
            <person name="Walter F."/>
            <person name="Albersmeier A."/>
            <person name="Kalinowski J."/>
            <person name="Ruckert C."/>
        </authorList>
    </citation>
    <scope>NUCLEOTIDE SEQUENCE</scope>
    <source>
        <strain evidence="2">KCTC 12988</strain>
    </source>
</reference>
<name>A0A918TBE1_9BACT</name>
<dbReference type="GO" id="GO:0070813">
    <property type="term" value="P:hydrogen sulfide metabolic process"/>
    <property type="evidence" value="ECO:0007669"/>
    <property type="project" value="TreeGrafter"/>
</dbReference>
<dbReference type="SUPFAM" id="SSF56281">
    <property type="entry name" value="Metallo-hydrolase/oxidoreductase"/>
    <property type="match status" value="1"/>
</dbReference>
<dbReference type="InterPro" id="IPR001279">
    <property type="entry name" value="Metallo-B-lactamas"/>
</dbReference>
<dbReference type="GO" id="GO:0050313">
    <property type="term" value="F:sulfur dioxygenase activity"/>
    <property type="evidence" value="ECO:0007669"/>
    <property type="project" value="TreeGrafter"/>
</dbReference>
<dbReference type="EMBL" id="BMXI01000001">
    <property type="protein sequence ID" value="GHC41302.1"/>
    <property type="molecule type" value="Genomic_DNA"/>
</dbReference>
<dbReference type="Pfam" id="PF00753">
    <property type="entry name" value="Lactamase_B"/>
    <property type="match status" value="1"/>
</dbReference>
<gene>
    <name evidence="2" type="ORF">GCM10007100_02510</name>
</gene>
<dbReference type="SMART" id="SM00849">
    <property type="entry name" value="Lactamase_B"/>
    <property type="match status" value="1"/>
</dbReference>
<feature type="domain" description="Metallo-beta-lactamase" evidence="1">
    <location>
        <begin position="95"/>
        <end position="253"/>
    </location>
</feature>
<dbReference type="RefSeq" id="WP_229809335.1">
    <property type="nucleotide sequence ID" value="NZ_BMXI01000001.1"/>
</dbReference>
<organism evidence="2 3">
    <name type="scientific">Roseibacillus persicicus</name>
    <dbReference type="NCBI Taxonomy" id="454148"/>
    <lineage>
        <taxon>Bacteria</taxon>
        <taxon>Pseudomonadati</taxon>
        <taxon>Verrucomicrobiota</taxon>
        <taxon>Verrucomicrobiia</taxon>
        <taxon>Verrucomicrobiales</taxon>
        <taxon>Verrucomicrobiaceae</taxon>
        <taxon>Roseibacillus</taxon>
    </lineage>
</organism>
<evidence type="ECO:0000313" key="3">
    <source>
        <dbReference type="Proteomes" id="UP000644507"/>
    </source>
</evidence>
<evidence type="ECO:0000259" key="1">
    <source>
        <dbReference type="SMART" id="SM00849"/>
    </source>
</evidence>
<dbReference type="InterPro" id="IPR051682">
    <property type="entry name" value="Mito_Persulfide_Diox"/>
</dbReference>
<sequence length="273" mass="29871">MAIIPLEDNFEDVLGKAMRGTGMSREILSSLTEVSEDDIAKLEEGELLEEPLRRIAASLGLDADSLVERAQGSWQPETVEMEGLRQFITPHKDYTVASYLVWDPDSMEAAMFDTGTNVDDAYSLVQALGLNVTQLFLTHTHSDHIKAASKIKRWGKVTAHTLGKEPAPNAERFLEGQEFRIGALKVSTRLTWGHSPASVTYVVDGLDRPVAIVGDAIFAQSMGGGVVSYQAALETNRKEIFTLADDTIICPGHGPMTSVAEEKAHNPFFPELK</sequence>
<protein>
    <recommendedName>
        <fullName evidence="1">Metallo-beta-lactamase domain-containing protein</fullName>
    </recommendedName>
</protein>
<dbReference type="PANTHER" id="PTHR43084:SF1">
    <property type="entry name" value="PERSULFIDE DIOXYGENASE ETHE1, MITOCHONDRIAL"/>
    <property type="match status" value="1"/>
</dbReference>
<dbReference type="AlphaFoldDB" id="A0A918TBE1"/>
<accession>A0A918TBE1</accession>
<evidence type="ECO:0000313" key="2">
    <source>
        <dbReference type="EMBL" id="GHC41302.1"/>
    </source>
</evidence>
<reference evidence="2" key="2">
    <citation type="submission" date="2020-09" db="EMBL/GenBank/DDBJ databases">
        <authorList>
            <person name="Sun Q."/>
            <person name="Kim S."/>
        </authorList>
    </citation>
    <scope>NUCLEOTIDE SEQUENCE</scope>
    <source>
        <strain evidence="2">KCTC 12988</strain>
    </source>
</reference>
<dbReference type="Gene3D" id="3.60.15.10">
    <property type="entry name" value="Ribonuclease Z/Hydroxyacylglutathione hydrolase-like"/>
    <property type="match status" value="1"/>
</dbReference>
<dbReference type="InterPro" id="IPR036866">
    <property type="entry name" value="RibonucZ/Hydroxyglut_hydro"/>
</dbReference>